<evidence type="ECO:0000256" key="5">
    <source>
        <dbReference type="ARBA" id="ARBA00023136"/>
    </source>
</evidence>
<dbReference type="GO" id="GO:0016020">
    <property type="term" value="C:membrane"/>
    <property type="evidence" value="ECO:0007669"/>
    <property type="project" value="InterPro"/>
</dbReference>
<evidence type="ECO:0000259" key="7">
    <source>
        <dbReference type="Pfam" id="PF06472"/>
    </source>
</evidence>
<evidence type="ECO:0000256" key="2">
    <source>
        <dbReference type="ARBA" id="ARBA00022692"/>
    </source>
</evidence>
<dbReference type="InterPro" id="IPR050835">
    <property type="entry name" value="ABC_transporter_sub-D"/>
</dbReference>
<sequence>MAVPGPTARASARPRLDLQLVQKFIRIQKVFFPSWSSQNVLMFMTLLCVALLEQLVIYQVGLIPSQYYGVLGNKDLDGFKALTFLAVALIVLNSTPLPPGPSTPAWCLPSVSHIEGRVQGRSSSPPAPQGVFRPTCS</sequence>
<dbReference type="GO" id="GO:0140359">
    <property type="term" value="F:ABC-type transporter activity"/>
    <property type="evidence" value="ECO:0007669"/>
    <property type="project" value="InterPro"/>
</dbReference>
<keyword evidence="2" id="KW-0812">Transmembrane</keyword>
<dbReference type="Pfam" id="PF06472">
    <property type="entry name" value="ABC_membrane_2"/>
    <property type="match status" value="1"/>
</dbReference>
<evidence type="ECO:0000256" key="3">
    <source>
        <dbReference type="ARBA" id="ARBA00022967"/>
    </source>
</evidence>
<dbReference type="PANTHER" id="PTHR11384:SF59">
    <property type="entry name" value="LYSOSOMAL COBALAMIN TRANSPORTER ABCD4"/>
    <property type="match status" value="1"/>
</dbReference>
<organism evidence="8 9">
    <name type="scientific">Rattus norvegicus</name>
    <name type="common">Rat</name>
    <dbReference type="NCBI Taxonomy" id="10116"/>
    <lineage>
        <taxon>Eukaryota</taxon>
        <taxon>Metazoa</taxon>
        <taxon>Chordata</taxon>
        <taxon>Craniata</taxon>
        <taxon>Vertebrata</taxon>
        <taxon>Euteleostomi</taxon>
        <taxon>Mammalia</taxon>
        <taxon>Eutheria</taxon>
        <taxon>Euarchontoglires</taxon>
        <taxon>Glires</taxon>
        <taxon>Rodentia</taxon>
        <taxon>Myomorpha</taxon>
        <taxon>Muroidea</taxon>
        <taxon>Muridae</taxon>
        <taxon>Murinae</taxon>
        <taxon>Rattus</taxon>
    </lineage>
</organism>
<dbReference type="GO" id="GO:0005524">
    <property type="term" value="F:ATP binding"/>
    <property type="evidence" value="ECO:0007669"/>
    <property type="project" value="InterPro"/>
</dbReference>
<keyword evidence="1" id="KW-0813">Transport</keyword>
<keyword evidence="5" id="KW-0472">Membrane</keyword>
<evidence type="ECO:0000256" key="1">
    <source>
        <dbReference type="ARBA" id="ARBA00022448"/>
    </source>
</evidence>
<keyword evidence="3" id="KW-1278">Translocase</keyword>
<name>A6JDX7_RAT</name>
<evidence type="ECO:0000256" key="4">
    <source>
        <dbReference type="ARBA" id="ARBA00022989"/>
    </source>
</evidence>
<feature type="region of interest" description="Disordered" evidence="6">
    <location>
        <begin position="117"/>
        <end position="137"/>
    </location>
</feature>
<keyword evidence="4" id="KW-1133">Transmembrane helix</keyword>
<feature type="domain" description="ABC transmembrane type-1" evidence="7">
    <location>
        <begin position="28"/>
        <end position="95"/>
    </location>
</feature>
<accession>A6JDX7</accession>
<dbReference type="EMBL" id="CH473982">
    <property type="protein sequence ID" value="EDL81521.1"/>
    <property type="molecule type" value="Genomic_DNA"/>
</dbReference>
<dbReference type="PANTHER" id="PTHR11384">
    <property type="entry name" value="ATP-BINDING CASSETTE, SUB-FAMILY D MEMBER"/>
    <property type="match status" value="1"/>
</dbReference>
<gene>
    <name evidence="8" type="ORF">rCG_20670</name>
</gene>
<evidence type="ECO:0000313" key="9">
    <source>
        <dbReference type="Proteomes" id="UP000234681"/>
    </source>
</evidence>
<dbReference type="AlphaFoldDB" id="A6JDX7"/>
<dbReference type="Proteomes" id="UP000234681">
    <property type="component" value="Chromosome 6"/>
</dbReference>
<dbReference type="InterPro" id="IPR011527">
    <property type="entry name" value="ABC1_TM_dom"/>
</dbReference>
<reference evidence="9" key="1">
    <citation type="submission" date="2005-09" db="EMBL/GenBank/DDBJ databases">
        <authorList>
            <person name="Mural R.J."/>
            <person name="Li P.W."/>
            <person name="Adams M.D."/>
            <person name="Amanatides P.G."/>
            <person name="Baden-Tillson H."/>
            <person name="Barnstead M."/>
            <person name="Chin S.H."/>
            <person name="Dew I."/>
            <person name="Evans C.A."/>
            <person name="Ferriera S."/>
            <person name="Flanigan M."/>
            <person name="Fosler C."/>
            <person name="Glodek A."/>
            <person name="Gu Z."/>
            <person name="Holt R.A."/>
            <person name="Jennings D."/>
            <person name="Kraft C.L."/>
            <person name="Lu F."/>
            <person name="Nguyen T."/>
            <person name="Nusskern D.R."/>
            <person name="Pfannkoch C.M."/>
            <person name="Sitter C."/>
            <person name="Sutton G.G."/>
            <person name="Venter J.C."/>
            <person name="Wang Z."/>
            <person name="Woodage T."/>
            <person name="Zheng X.H."/>
            <person name="Zhong F."/>
        </authorList>
    </citation>
    <scope>NUCLEOTIDE SEQUENCE [LARGE SCALE GENOMIC DNA]</scope>
    <source>
        <strain>BN</strain>
        <strain evidence="9">Sprague-Dawley</strain>
    </source>
</reference>
<evidence type="ECO:0000256" key="6">
    <source>
        <dbReference type="SAM" id="MobiDB-lite"/>
    </source>
</evidence>
<proteinExistence type="predicted"/>
<evidence type="ECO:0000313" key="8">
    <source>
        <dbReference type="EMBL" id="EDL81521.1"/>
    </source>
</evidence>
<protein>
    <submittedName>
        <fullName evidence="8">RCG20670, isoform CRA_c</fullName>
    </submittedName>
</protein>